<feature type="domain" description="Large ribosomal subunit protein bL25 beta" evidence="8">
    <location>
        <begin position="100"/>
        <end position="183"/>
    </location>
</feature>
<evidence type="ECO:0000256" key="6">
    <source>
        <dbReference type="SAM" id="MobiDB-lite"/>
    </source>
</evidence>
<feature type="region of interest" description="Disordered" evidence="6">
    <location>
        <begin position="188"/>
        <end position="224"/>
    </location>
</feature>
<evidence type="ECO:0000313" key="10">
    <source>
        <dbReference type="Proteomes" id="UP000319619"/>
    </source>
</evidence>
<feature type="compositionally biased region" description="Acidic residues" evidence="6">
    <location>
        <begin position="188"/>
        <end position="209"/>
    </location>
</feature>
<reference evidence="9 10" key="1">
    <citation type="submission" date="2017-06" db="EMBL/GenBank/DDBJ databases">
        <title>Novel microbial phyla capable of carbon fixation and sulfur reduction in deep-sea sediments.</title>
        <authorList>
            <person name="Huang J."/>
            <person name="Baker B."/>
            <person name="Wang Y."/>
        </authorList>
    </citation>
    <scope>NUCLEOTIDE SEQUENCE [LARGE SCALE GENOMIC DNA]</scope>
    <source>
        <strain evidence="9">B3_LCP</strain>
    </source>
</reference>
<organism evidence="9 10">
    <name type="scientific">candidate division LCP-89 bacterium B3_LCP</name>
    <dbReference type="NCBI Taxonomy" id="2012998"/>
    <lineage>
        <taxon>Bacteria</taxon>
        <taxon>Pseudomonadati</taxon>
        <taxon>Bacteria division LCP-89</taxon>
    </lineage>
</organism>
<dbReference type="Gene3D" id="2.40.240.10">
    <property type="entry name" value="Ribosomal Protein L25, Chain P"/>
    <property type="match status" value="1"/>
</dbReference>
<keyword evidence="3 5" id="KW-0689">Ribosomal protein</keyword>
<evidence type="ECO:0000256" key="5">
    <source>
        <dbReference type="HAMAP-Rule" id="MF_01334"/>
    </source>
</evidence>
<feature type="domain" description="Large ribosomal subunit protein bL25 L25" evidence="7">
    <location>
        <begin position="7"/>
        <end position="92"/>
    </location>
</feature>
<evidence type="ECO:0000313" key="9">
    <source>
        <dbReference type="EMBL" id="TKJ40382.1"/>
    </source>
</evidence>
<dbReference type="Proteomes" id="UP000319619">
    <property type="component" value="Unassembled WGS sequence"/>
</dbReference>
<comment type="function">
    <text evidence="5">This is one of the proteins that binds to the 5S RNA in the ribosome where it forms part of the central protuberance.</text>
</comment>
<keyword evidence="2 5" id="KW-0694">RNA-binding</keyword>
<dbReference type="GO" id="GO:0003735">
    <property type="term" value="F:structural constituent of ribosome"/>
    <property type="evidence" value="ECO:0007669"/>
    <property type="project" value="InterPro"/>
</dbReference>
<dbReference type="InterPro" id="IPR020057">
    <property type="entry name" value="Ribosomal_bL25_b-dom"/>
</dbReference>
<comment type="caution">
    <text evidence="9">The sequence shown here is derived from an EMBL/GenBank/DDBJ whole genome shotgun (WGS) entry which is preliminary data.</text>
</comment>
<dbReference type="EMBL" id="NJBN01000005">
    <property type="protein sequence ID" value="TKJ40382.1"/>
    <property type="molecule type" value="Genomic_DNA"/>
</dbReference>
<dbReference type="GO" id="GO:0006412">
    <property type="term" value="P:translation"/>
    <property type="evidence" value="ECO:0007669"/>
    <property type="project" value="UniProtKB-UniRule"/>
</dbReference>
<dbReference type="PANTHER" id="PTHR33284:SF1">
    <property type="entry name" value="RIBOSOMAL PROTEIN L25_GLN-TRNA SYNTHETASE, ANTI-CODON-BINDING DOMAIN-CONTAINING PROTEIN"/>
    <property type="match status" value="1"/>
</dbReference>
<evidence type="ECO:0000256" key="4">
    <source>
        <dbReference type="ARBA" id="ARBA00023274"/>
    </source>
</evidence>
<comment type="subunit">
    <text evidence="5">Part of the 50S ribosomal subunit; part of the 5S rRNA/L5/L18/L25 subcomplex. Contacts the 5S rRNA. Binds to the 5S rRNA independently of L5 and L18.</text>
</comment>
<dbReference type="InterPro" id="IPR020930">
    <property type="entry name" value="Ribosomal_uL5_bac-type"/>
</dbReference>
<dbReference type="NCBIfam" id="TIGR00731">
    <property type="entry name" value="bL25_bact_ctc"/>
    <property type="match status" value="1"/>
</dbReference>
<sequence>MEDNITLNAQLRTESGKGVARKLRAQGALPGVFYLGNKENLPIQLNGHELQLALKQKPSILNLQLDDGQVFECVIRELQLDPVSGKSLHIDLMGIVRGQKVTVSVSIELTGSAFGVRDQGGVLQHAVHSVDVECLPKHIPEVITLDIEELKIGSSLQVRDLEVENVKILDDEDKTVVSVLAPRVEIEVEEEVEEEELEGEEAEGEEAEGEAAPKEGKSKKEGGE</sequence>
<name>A0A532UZQ9_UNCL8</name>
<dbReference type="CDD" id="cd00495">
    <property type="entry name" value="Ribosomal_L25_TL5_CTC"/>
    <property type="match status" value="1"/>
</dbReference>
<gene>
    <name evidence="5" type="primary">rplY</name>
    <name evidence="5" type="synonym">ctc</name>
    <name evidence="9" type="ORF">CEE37_08650</name>
</gene>
<proteinExistence type="inferred from homology"/>
<comment type="similarity">
    <text evidence="5">Belongs to the bacterial ribosomal protein bL25 family. CTC subfamily.</text>
</comment>
<evidence type="ECO:0000256" key="1">
    <source>
        <dbReference type="ARBA" id="ARBA00022730"/>
    </source>
</evidence>
<dbReference type="GO" id="GO:0008097">
    <property type="term" value="F:5S rRNA binding"/>
    <property type="evidence" value="ECO:0007669"/>
    <property type="project" value="InterPro"/>
</dbReference>
<evidence type="ECO:0000259" key="7">
    <source>
        <dbReference type="Pfam" id="PF01386"/>
    </source>
</evidence>
<dbReference type="PANTHER" id="PTHR33284">
    <property type="entry name" value="RIBOSOMAL PROTEIN L25/GLN-TRNA SYNTHETASE, ANTI-CODON-BINDING DOMAIN-CONTAINING PROTEIN"/>
    <property type="match status" value="1"/>
</dbReference>
<dbReference type="HAMAP" id="MF_01334">
    <property type="entry name" value="Ribosomal_bL25_CTC"/>
    <property type="match status" value="1"/>
</dbReference>
<dbReference type="AlphaFoldDB" id="A0A532UZQ9"/>
<accession>A0A532UZQ9</accession>
<evidence type="ECO:0000256" key="2">
    <source>
        <dbReference type="ARBA" id="ARBA00022884"/>
    </source>
</evidence>
<dbReference type="Pfam" id="PF01386">
    <property type="entry name" value="Ribosomal_L25p"/>
    <property type="match status" value="1"/>
</dbReference>
<evidence type="ECO:0000256" key="3">
    <source>
        <dbReference type="ARBA" id="ARBA00022980"/>
    </source>
</evidence>
<dbReference type="InterPro" id="IPR011035">
    <property type="entry name" value="Ribosomal_bL25/Gln-tRNA_synth"/>
</dbReference>
<dbReference type="InterPro" id="IPR001021">
    <property type="entry name" value="Ribosomal_bL25_long"/>
</dbReference>
<dbReference type="GO" id="GO:0022625">
    <property type="term" value="C:cytosolic large ribosomal subunit"/>
    <property type="evidence" value="ECO:0007669"/>
    <property type="project" value="TreeGrafter"/>
</dbReference>
<dbReference type="InterPro" id="IPR037121">
    <property type="entry name" value="Ribosomal_bL25_C"/>
</dbReference>
<dbReference type="InterPro" id="IPR020056">
    <property type="entry name" value="Rbsml_bL25/Gln-tRNA_synth_N"/>
</dbReference>
<dbReference type="Pfam" id="PF14693">
    <property type="entry name" value="Ribosomal_TL5_C"/>
    <property type="match status" value="1"/>
</dbReference>
<evidence type="ECO:0000259" key="8">
    <source>
        <dbReference type="Pfam" id="PF14693"/>
    </source>
</evidence>
<dbReference type="InterPro" id="IPR029751">
    <property type="entry name" value="Ribosomal_L25_dom"/>
</dbReference>
<protein>
    <recommendedName>
        <fullName evidence="5">Large ribosomal subunit protein bL25</fullName>
    </recommendedName>
    <alternativeName>
        <fullName evidence="5">General stress protein CTC</fullName>
    </alternativeName>
</protein>
<keyword evidence="4 5" id="KW-0687">Ribonucleoprotein</keyword>
<keyword evidence="1 5" id="KW-0699">rRNA-binding</keyword>
<feature type="compositionally biased region" description="Basic and acidic residues" evidence="6">
    <location>
        <begin position="211"/>
        <end position="224"/>
    </location>
</feature>
<dbReference type="Gene3D" id="2.170.120.20">
    <property type="entry name" value="Ribosomal protein L25, beta domain"/>
    <property type="match status" value="1"/>
</dbReference>
<dbReference type="SUPFAM" id="SSF50715">
    <property type="entry name" value="Ribosomal protein L25-like"/>
    <property type="match status" value="1"/>
</dbReference>